<feature type="non-terminal residue" evidence="17">
    <location>
        <position position="712"/>
    </location>
</feature>
<evidence type="ECO:0000256" key="2">
    <source>
        <dbReference type="ARBA" id="ARBA00004251"/>
    </source>
</evidence>
<dbReference type="PANTHER" id="PTHR24028">
    <property type="entry name" value="CADHERIN-87A"/>
    <property type="match status" value="1"/>
</dbReference>
<feature type="domain" description="Cadherin" evidence="16">
    <location>
        <begin position="243"/>
        <end position="347"/>
    </location>
</feature>
<dbReference type="GO" id="GO:0007156">
    <property type="term" value="P:homophilic cell adhesion via plasma membrane adhesion molecules"/>
    <property type="evidence" value="ECO:0007669"/>
    <property type="project" value="InterPro"/>
</dbReference>
<keyword evidence="6" id="KW-0677">Repeat</keyword>
<feature type="domain" description="Cadherin" evidence="16">
    <location>
        <begin position="356"/>
        <end position="457"/>
    </location>
</feature>
<dbReference type="AlphaFoldDB" id="A0A851WZB8"/>
<accession>A0A851WZB8</accession>
<dbReference type="FunFam" id="2.60.40.60:FF:000001">
    <property type="entry name" value="Protocadherin alpha 2"/>
    <property type="match status" value="1"/>
</dbReference>
<name>A0A851WZB8_CORMO</name>
<feature type="non-terminal residue" evidence="17">
    <location>
        <position position="1"/>
    </location>
</feature>
<keyword evidence="8" id="KW-0130">Cell adhesion</keyword>
<dbReference type="Pfam" id="PF16492">
    <property type="entry name" value="Cadherin_C_2"/>
    <property type="match status" value="1"/>
</dbReference>
<evidence type="ECO:0000313" key="18">
    <source>
        <dbReference type="Proteomes" id="UP000603793"/>
    </source>
</evidence>
<dbReference type="PRINTS" id="PR00205">
    <property type="entry name" value="CADHERIN"/>
</dbReference>
<evidence type="ECO:0000256" key="13">
    <source>
        <dbReference type="SAM" id="MobiDB-lite"/>
    </source>
</evidence>
<evidence type="ECO:0000313" key="17">
    <source>
        <dbReference type="EMBL" id="NXD59868.1"/>
    </source>
</evidence>
<feature type="chain" id="PRO_5032963665" evidence="15">
    <location>
        <begin position="31"/>
        <end position="712"/>
    </location>
</feature>
<dbReference type="FunFam" id="2.60.40.60:FF:000002">
    <property type="entry name" value="Protocadherin alpha 2"/>
    <property type="match status" value="1"/>
</dbReference>
<evidence type="ECO:0000256" key="6">
    <source>
        <dbReference type="ARBA" id="ARBA00022737"/>
    </source>
</evidence>
<evidence type="ECO:0000256" key="4">
    <source>
        <dbReference type="ARBA" id="ARBA00022692"/>
    </source>
</evidence>
<evidence type="ECO:0000256" key="10">
    <source>
        <dbReference type="ARBA" id="ARBA00023136"/>
    </source>
</evidence>
<evidence type="ECO:0000256" key="11">
    <source>
        <dbReference type="ARBA" id="ARBA00023180"/>
    </source>
</evidence>
<feature type="transmembrane region" description="Helical" evidence="14">
    <location>
        <begin position="606"/>
        <end position="628"/>
    </location>
</feature>
<sequence length="712" mass="76955">AVRRRQRRAAGCGRALVAALLLCVWCRAAAERVRYSIAEELGRGSLVGPLARDLGLSADELPARKLRLSEEKQYFTVSEENGNLYVNERLDREEMCGESASCSVSFEALVHNPLNVFHIEVAIEDVNDNAPAFRKGVLELEIGEWTLPGARFPLEMARDADAGRNSLLTYQLTSNPSFSLALNENPGGKRQPELVLERALDREKQSSFELVLMAVDGGDPTRSGTVQIRINVTDLNDNQPVFSKSVYEARVAENLPVGSLVLRVWATDADMGSNGRVSYSFGNVPDDVPLFFVVDSESGEIRIAGLLDFEEKNKYSFGMEARDGGGLIGHCEVQIDITDENDNVPEITILLLSSPVPEDAAIGTVVALLKVRDRDSGENGQVSCELSGEVPLSIVASSGGSYKVVTASALDPRELDREQVSEYNVTVRAADGGSPALQSSAVLALRVLDVNDNAPVFAQERYSARLAENNAAGALVLTVRATDADWGQNARVRYRLWEGRVRGAPLSSYVSVQAETGALYALRSFDYEEVRELELWVRAEDGGAPALSSNVSVRLLIVDENDNAPQVLYPPAAPPAASGKGGWSGVELAPRSSEPGALPAGSLTRWLVLAVAAVSCLFVAFLLLLLALRLRRWRREQLLAADSGVLRGVPVSHFVGIDGVRAFLQSYSHEVSLTADSRKSQLRFSGGSCCDTLPARPPPDEPAPLLGEEDLA</sequence>
<dbReference type="GO" id="GO:0005886">
    <property type="term" value="C:plasma membrane"/>
    <property type="evidence" value="ECO:0007669"/>
    <property type="project" value="UniProtKB-SubCell"/>
</dbReference>
<protein>
    <submittedName>
        <fullName evidence="17">PCDGF protein</fullName>
    </submittedName>
</protein>
<feature type="region of interest" description="Disordered" evidence="13">
    <location>
        <begin position="692"/>
        <end position="712"/>
    </location>
</feature>
<evidence type="ECO:0000256" key="1">
    <source>
        <dbReference type="ARBA" id="ARBA00003436"/>
    </source>
</evidence>
<keyword evidence="10 14" id="KW-0472">Membrane</keyword>
<dbReference type="InterPro" id="IPR032455">
    <property type="entry name" value="Cadherin_C"/>
</dbReference>
<dbReference type="Pfam" id="PF00028">
    <property type="entry name" value="Cadherin"/>
    <property type="match status" value="4"/>
</dbReference>
<keyword evidence="11" id="KW-0325">Glycoprotein</keyword>
<dbReference type="CDD" id="cd11304">
    <property type="entry name" value="Cadherin_repeat"/>
    <property type="match status" value="5"/>
</dbReference>
<evidence type="ECO:0000256" key="14">
    <source>
        <dbReference type="SAM" id="Phobius"/>
    </source>
</evidence>
<evidence type="ECO:0000256" key="9">
    <source>
        <dbReference type="ARBA" id="ARBA00022989"/>
    </source>
</evidence>
<dbReference type="FunFam" id="2.60.40.60:FF:000006">
    <property type="entry name" value="Protocadherin alpha 2"/>
    <property type="match status" value="1"/>
</dbReference>
<feature type="domain" description="Cadherin" evidence="16">
    <location>
        <begin position="32"/>
        <end position="133"/>
    </location>
</feature>
<feature type="signal peptide" evidence="15">
    <location>
        <begin position="1"/>
        <end position="30"/>
    </location>
</feature>
<evidence type="ECO:0000256" key="3">
    <source>
        <dbReference type="ARBA" id="ARBA00022475"/>
    </source>
</evidence>
<feature type="domain" description="Cadherin" evidence="16">
    <location>
        <begin position="458"/>
        <end position="567"/>
    </location>
</feature>
<dbReference type="SMART" id="SM00112">
    <property type="entry name" value="CA"/>
    <property type="match status" value="5"/>
</dbReference>
<proteinExistence type="predicted"/>
<dbReference type="InterPro" id="IPR020894">
    <property type="entry name" value="Cadherin_CS"/>
</dbReference>
<dbReference type="PROSITE" id="PS50268">
    <property type="entry name" value="CADHERIN_2"/>
    <property type="match status" value="5"/>
</dbReference>
<keyword evidence="4 14" id="KW-0812">Transmembrane</keyword>
<comment type="subcellular location">
    <subcellularLocation>
        <location evidence="2">Cell membrane</location>
        <topology evidence="2">Single-pass type I membrane protein</topology>
    </subcellularLocation>
</comment>
<dbReference type="InterPro" id="IPR050174">
    <property type="entry name" value="Protocadherin/Cadherin-CA"/>
</dbReference>
<reference evidence="17" key="1">
    <citation type="submission" date="2019-09" db="EMBL/GenBank/DDBJ databases">
        <title>Bird 10,000 Genomes (B10K) Project - Family phase.</title>
        <authorList>
            <person name="Zhang G."/>
        </authorList>
    </citation>
    <scope>NUCLEOTIDE SEQUENCE</scope>
    <source>
        <strain evidence="17">OUT-0060</strain>
        <tissue evidence="17">Blood</tissue>
    </source>
</reference>
<dbReference type="InterPro" id="IPR013164">
    <property type="entry name" value="Cadherin_N"/>
</dbReference>
<evidence type="ECO:0000256" key="8">
    <source>
        <dbReference type="ARBA" id="ARBA00022889"/>
    </source>
</evidence>
<keyword evidence="9 14" id="KW-1133">Transmembrane helix</keyword>
<dbReference type="Gene3D" id="2.60.40.60">
    <property type="entry name" value="Cadherins"/>
    <property type="match status" value="5"/>
</dbReference>
<keyword evidence="5 15" id="KW-0732">Signal</keyword>
<dbReference type="PROSITE" id="PS00232">
    <property type="entry name" value="CADHERIN_1"/>
    <property type="match status" value="3"/>
</dbReference>
<dbReference type="EMBL" id="WBNF01000508">
    <property type="protein sequence ID" value="NXD59868.1"/>
    <property type="molecule type" value="Genomic_DNA"/>
</dbReference>
<evidence type="ECO:0000256" key="7">
    <source>
        <dbReference type="ARBA" id="ARBA00022837"/>
    </source>
</evidence>
<gene>
    <name evidence="17" type="primary">Pcdhgb3_1</name>
    <name evidence="17" type="ORF">CORMON_R02621</name>
</gene>
<dbReference type="InterPro" id="IPR015919">
    <property type="entry name" value="Cadherin-like_sf"/>
</dbReference>
<feature type="domain" description="Cadherin" evidence="16">
    <location>
        <begin position="134"/>
        <end position="242"/>
    </location>
</feature>
<dbReference type="GO" id="GO:0005509">
    <property type="term" value="F:calcium ion binding"/>
    <property type="evidence" value="ECO:0007669"/>
    <property type="project" value="UniProtKB-UniRule"/>
</dbReference>
<evidence type="ECO:0000259" key="16">
    <source>
        <dbReference type="PROSITE" id="PS50268"/>
    </source>
</evidence>
<evidence type="ECO:0000256" key="12">
    <source>
        <dbReference type="PROSITE-ProRule" id="PRU00043"/>
    </source>
</evidence>
<keyword evidence="3" id="KW-1003">Cell membrane</keyword>
<dbReference type="InterPro" id="IPR002126">
    <property type="entry name" value="Cadherin-like_dom"/>
</dbReference>
<dbReference type="FunFam" id="2.60.40.60:FF:000129">
    <property type="entry name" value="protocadherin alpha-C2 isoform X1"/>
    <property type="match status" value="1"/>
</dbReference>
<dbReference type="SUPFAM" id="SSF49313">
    <property type="entry name" value="Cadherin-like"/>
    <property type="match status" value="5"/>
</dbReference>
<evidence type="ECO:0000256" key="5">
    <source>
        <dbReference type="ARBA" id="ARBA00022729"/>
    </source>
</evidence>
<organism evidence="17 18">
    <name type="scientific">Corvus moneduloides</name>
    <name type="common">New Caledonian crow</name>
    <dbReference type="NCBI Taxonomy" id="1196302"/>
    <lineage>
        <taxon>Eukaryota</taxon>
        <taxon>Metazoa</taxon>
        <taxon>Chordata</taxon>
        <taxon>Craniata</taxon>
        <taxon>Vertebrata</taxon>
        <taxon>Euteleostomi</taxon>
        <taxon>Archelosauria</taxon>
        <taxon>Archosauria</taxon>
        <taxon>Dinosauria</taxon>
        <taxon>Saurischia</taxon>
        <taxon>Theropoda</taxon>
        <taxon>Coelurosauria</taxon>
        <taxon>Aves</taxon>
        <taxon>Neognathae</taxon>
        <taxon>Neoaves</taxon>
        <taxon>Telluraves</taxon>
        <taxon>Australaves</taxon>
        <taxon>Passeriformes</taxon>
        <taxon>Corvoidea</taxon>
        <taxon>Corvidae</taxon>
        <taxon>Corvus</taxon>
    </lineage>
</organism>
<dbReference type="FunFam" id="2.60.40.60:FF:000007">
    <property type="entry name" value="Protocadherin alpha 2"/>
    <property type="match status" value="1"/>
</dbReference>
<dbReference type="Proteomes" id="UP000603793">
    <property type="component" value="Unassembled WGS sequence"/>
</dbReference>
<keyword evidence="7 12" id="KW-0106">Calcium</keyword>
<dbReference type="PANTHER" id="PTHR24028:SF73">
    <property type="entry name" value="PROTOCADHERIN GAMMA-B3-RELATED"/>
    <property type="match status" value="1"/>
</dbReference>
<comment type="function">
    <text evidence="1">Potential calcium-dependent cell-adhesion protein. May be involved in the establishment and maintenance of specific neuronal connections in the brain.</text>
</comment>
<comment type="caution">
    <text evidence="17">The sequence shown here is derived from an EMBL/GenBank/DDBJ whole genome shotgun (WGS) entry which is preliminary data.</text>
</comment>
<evidence type="ECO:0000256" key="15">
    <source>
        <dbReference type="SAM" id="SignalP"/>
    </source>
</evidence>
<dbReference type="Pfam" id="PF08266">
    <property type="entry name" value="Cadherin_2"/>
    <property type="match status" value="1"/>
</dbReference>